<evidence type="ECO:0000313" key="4">
    <source>
        <dbReference type="EMBL" id="WHM23264.1"/>
    </source>
</evidence>
<organism evidence="2 6">
    <name type="scientific">Bacillus subtilis</name>
    <dbReference type="NCBI Taxonomy" id="1423"/>
    <lineage>
        <taxon>Bacteria</taxon>
        <taxon>Bacillati</taxon>
        <taxon>Bacillota</taxon>
        <taxon>Bacilli</taxon>
        <taxon>Bacillales</taxon>
        <taxon>Bacillaceae</taxon>
        <taxon>Bacillus</taxon>
    </lineage>
</organism>
<dbReference type="EMBL" id="CP125292">
    <property type="protein sequence ID" value="WHM23264.1"/>
    <property type="molecule type" value="Genomic_DNA"/>
</dbReference>
<dbReference type="AlphaFoldDB" id="A0A164YG95"/>
<evidence type="ECO:0000313" key="3">
    <source>
        <dbReference type="EMBL" id="WEY85657.1"/>
    </source>
</evidence>
<dbReference type="Proteomes" id="UP000665181">
    <property type="component" value="Unassembled WGS sequence"/>
</dbReference>
<gene>
    <name evidence="2" type="primary">ywpG</name>
    <name evidence="1" type="ORF">B4122_4763</name>
    <name evidence="2" type="ORF">J5227_13575</name>
    <name evidence="3" type="ORF">P5633_05665</name>
    <name evidence="4" type="ORF">QL281_09630</name>
</gene>
<evidence type="ECO:0000313" key="1">
    <source>
        <dbReference type="EMBL" id="KZD86928.1"/>
    </source>
</evidence>
<reference evidence="1 5" key="1">
    <citation type="submission" date="2015-09" db="EMBL/GenBank/DDBJ databases">
        <title>Spore heat resistance.</title>
        <authorList>
            <person name="Boekhorst J."/>
            <person name="Berendsen E.M."/>
            <person name="Wells-Bennik M.H."/>
            <person name="Kuipers O.P."/>
        </authorList>
    </citation>
    <scope>NUCLEOTIDE SEQUENCE [LARGE SCALE GENOMIC DNA]</scope>
    <source>
        <strain evidence="1 5">B4122</strain>
    </source>
</reference>
<name>A0A164YG95_BACIU</name>
<dbReference type="EMBL" id="JAGFPW010000011">
    <property type="protein sequence ID" value="MBO3795323.1"/>
    <property type="molecule type" value="Genomic_DNA"/>
</dbReference>
<dbReference type="EMBL" id="CP120576">
    <property type="protein sequence ID" value="WEY85657.1"/>
    <property type="molecule type" value="Genomic_DNA"/>
</dbReference>
<evidence type="ECO:0000313" key="6">
    <source>
        <dbReference type="Proteomes" id="UP000665181"/>
    </source>
</evidence>
<dbReference type="Proteomes" id="UP001214898">
    <property type="component" value="Chromosome"/>
</dbReference>
<accession>A0A164YG95</accession>
<reference evidence="4" key="4">
    <citation type="submission" date="2023-05" db="EMBL/GenBank/DDBJ databases">
        <title>Complete genome sequence of Bacillus subtilis SRCM117797 isolated from Soybean paste.</title>
        <authorList>
            <person name="Abraha H.B."/>
            <person name="Kim K.-P."/>
            <person name="Ryu M.-S."/>
            <person name="Jeong D.-Y."/>
        </authorList>
    </citation>
    <scope>NUCLEOTIDE SEQUENCE</scope>
    <source>
        <strain evidence="4">SRCM117797</strain>
    </source>
</reference>
<protein>
    <submittedName>
        <fullName evidence="2">DynA interaction protein YwpG</fullName>
    </submittedName>
</protein>
<reference evidence="3" key="3">
    <citation type="submission" date="2023-03" db="EMBL/GenBank/DDBJ databases">
        <title>Complete genome sequences of 52 Bacillus and Priestia strains isolated from West-African fermentations and 26 reference strains from the DSMZ collection.</title>
        <authorList>
            <person name="Wiedenbein E.S."/>
            <person name="Canoy T.S."/>
            <person name="Hui Y."/>
            <person name="Parkouda C."/>
            <person name="Dawende C."/>
            <person name="Ametefe E."/>
            <person name="Jespersen L."/>
            <person name="Nielsen D.S."/>
        </authorList>
    </citation>
    <scope>NUCLEOTIDE SEQUENCE</scope>
    <source>
        <strain evidence="3">PRO56</strain>
    </source>
</reference>
<dbReference type="RefSeq" id="WP_014478204.1">
    <property type="nucleotide sequence ID" value="NZ_CAJNPT010000001.1"/>
</dbReference>
<dbReference type="EMBL" id="LJZV01000035">
    <property type="protein sequence ID" value="KZD86928.1"/>
    <property type="molecule type" value="Genomic_DNA"/>
</dbReference>
<proteinExistence type="predicted"/>
<reference evidence="2" key="2">
    <citation type="submission" date="2021-03" db="EMBL/GenBank/DDBJ databases">
        <title>Isolation of Bacillus subtilis from fermented food sample.</title>
        <authorList>
            <person name="Lakshmanan V."/>
            <person name="Athira K."/>
            <person name="Rajagopal K."/>
        </authorList>
    </citation>
    <scope>NUCLEOTIDE SEQUENCE</scope>
    <source>
        <strain evidence="2">S1</strain>
    </source>
</reference>
<dbReference type="Proteomes" id="UP001229422">
    <property type="component" value="Chromosome"/>
</dbReference>
<evidence type="ECO:0000313" key="2">
    <source>
        <dbReference type="EMBL" id="MBO3795323.1"/>
    </source>
</evidence>
<sequence length="127" mass="15362">MNQFRLKEIYIDGAPSESHLIQKEVTYMLSRKEVFEVHLNKKGRISFLYETQDGMEQYKIKLSMPEKKLSFQWFAWDGSSYVRMNTQNWLTKQIFFRFLKSTYFFKGKKQKMFLAEGKMKTKDKNRG</sequence>
<dbReference type="Proteomes" id="UP000076442">
    <property type="component" value="Unassembled WGS sequence"/>
</dbReference>
<evidence type="ECO:0000313" key="5">
    <source>
        <dbReference type="Proteomes" id="UP000076442"/>
    </source>
</evidence>